<keyword evidence="4" id="KW-1185">Reference proteome</keyword>
<evidence type="ECO:0000313" key="3">
    <source>
        <dbReference type="EMBL" id="SDP74597.1"/>
    </source>
</evidence>
<dbReference type="PANTHER" id="PTHR42760:SF115">
    <property type="entry name" value="3-OXOACYL-[ACYL-CARRIER-PROTEIN] REDUCTASE FABG"/>
    <property type="match status" value="1"/>
</dbReference>
<evidence type="ECO:0000313" key="4">
    <source>
        <dbReference type="Proteomes" id="UP000199073"/>
    </source>
</evidence>
<dbReference type="STRING" id="91360.SAMN05660330_03918"/>
<dbReference type="FunFam" id="3.40.50.720:FF:000084">
    <property type="entry name" value="Short-chain dehydrogenase reductase"/>
    <property type="match status" value="1"/>
</dbReference>
<dbReference type="PANTHER" id="PTHR42760">
    <property type="entry name" value="SHORT-CHAIN DEHYDROGENASES/REDUCTASES FAMILY MEMBER"/>
    <property type="match status" value="1"/>
</dbReference>
<protein>
    <submittedName>
        <fullName evidence="3">NAD(P)-dependent dehydrogenase, short-chain alcohol dehydrogenase family</fullName>
    </submittedName>
</protein>
<evidence type="ECO:0000256" key="1">
    <source>
        <dbReference type="ARBA" id="ARBA00006484"/>
    </source>
</evidence>
<dbReference type="OrthoDB" id="9804774at2"/>
<dbReference type="Pfam" id="PF13561">
    <property type="entry name" value="adh_short_C2"/>
    <property type="match status" value="1"/>
</dbReference>
<comment type="similarity">
    <text evidence="1">Belongs to the short-chain dehydrogenases/reductases (SDR) family.</text>
</comment>
<evidence type="ECO:0000256" key="2">
    <source>
        <dbReference type="ARBA" id="ARBA00023002"/>
    </source>
</evidence>
<dbReference type="SUPFAM" id="SSF51735">
    <property type="entry name" value="NAD(P)-binding Rossmann-fold domains"/>
    <property type="match status" value="1"/>
</dbReference>
<name>A0A1H0V867_9BACT</name>
<sequence>MSVLNLFKLDNRVALVTGAAQGIGFQYARAMSEAGADVAIVDINKEKAEQSANELAQETGRKVIALGADVSNAEDTEKMVQDTLKKLGRLDICFANAGISEPDLPVKDIEDYPNELWDRLIKVNLRSHWLTNTTAAKVMKKQKKGSIINTASIYGLAADPIWGCIGYSAAKGGVVNLTRTLGVMLAPYNIRVNAIAPGFVDTGMSEAEQLDNPDPEIQKLQNETLFRTPLGRYAQPSEMQGIALYLASDASSYATGYTYAVDGGWLSA</sequence>
<dbReference type="InterPro" id="IPR036291">
    <property type="entry name" value="NAD(P)-bd_dom_sf"/>
</dbReference>
<dbReference type="NCBIfam" id="NF005559">
    <property type="entry name" value="PRK07231.1"/>
    <property type="match status" value="1"/>
</dbReference>
<proteinExistence type="inferred from homology"/>
<accession>A0A1H0V867</accession>
<dbReference type="RefSeq" id="WP_092225827.1">
    <property type="nucleotide sequence ID" value="NZ_FNJI01000043.1"/>
</dbReference>
<dbReference type="Gene3D" id="3.40.50.720">
    <property type="entry name" value="NAD(P)-binding Rossmann-like Domain"/>
    <property type="match status" value="1"/>
</dbReference>
<dbReference type="PRINTS" id="PR00080">
    <property type="entry name" value="SDRFAMILY"/>
</dbReference>
<gene>
    <name evidence="3" type="ORF">SAMN05660330_03918</name>
</gene>
<dbReference type="PRINTS" id="PR00081">
    <property type="entry name" value="GDHRDH"/>
</dbReference>
<dbReference type="EMBL" id="FNJI01000043">
    <property type="protein sequence ID" value="SDP74597.1"/>
    <property type="molecule type" value="Genomic_DNA"/>
</dbReference>
<dbReference type="Proteomes" id="UP000199073">
    <property type="component" value="Unassembled WGS sequence"/>
</dbReference>
<dbReference type="GO" id="GO:0016616">
    <property type="term" value="F:oxidoreductase activity, acting on the CH-OH group of donors, NAD or NADP as acceptor"/>
    <property type="evidence" value="ECO:0007669"/>
    <property type="project" value="TreeGrafter"/>
</dbReference>
<keyword evidence="2" id="KW-0560">Oxidoreductase</keyword>
<dbReference type="AlphaFoldDB" id="A0A1H0V867"/>
<organism evidence="3 4">
    <name type="scientific">Desulforhopalus singaporensis</name>
    <dbReference type="NCBI Taxonomy" id="91360"/>
    <lineage>
        <taxon>Bacteria</taxon>
        <taxon>Pseudomonadati</taxon>
        <taxon>Thermodesulfobacteriota</taxon>
        <taxon>Desulfobulbia</taxon>
        <taxon>Desulfobulbales</taxon>
        <taxon>Desulfocapsaceae</taxon>
        <taxon>Desulforhopalus</taxon>
    </lineage>
</organism>
<reference evidence="3 4" key="1">
    <citation type="submission" date="2016-10" db="EMBL/GenBank/DDBJ databases">
        <authorList>
            <person name="de Groot N.N."/>
        </authorList>
    </citation>
    <scope>NUCLEOTIDE SEQUENCE [LARGE SCALE GENOMIC DNA]</scope>
    <source>
        <strain evidence="3 4">DSM 12130</strain>
    </source>
</reference>
<dbReference type="InterPro" id="IPR002347">
    <property type="entry name" value="SDR_fam"/>
</dbReference>